<keyword evidence="1" id="KW-0812">Transmembrane</keyword>
<gene>
    <name evidence="2" type="ORF">F8237_30310</name>
</gene>
<dbReference type="EMBL" id="CP044543">
    <property type="protein sequence ID" value="QFI76314.1"/>
    <property type="molecule type" value="Genomic_DNA"/>
</dbReference>
<reference evidence="3" key="1">
    <citation type="submission" date="2019-10" db="EMBL/GenBank/DDBJ databases">
        <title>Complete Genome Sequence of Bradyrhizobium betae type strain PL7HG1T.</title>
        <authorList>
            <person name="Bromfield E.S.P."/>
            <person name="Cloutier S."/>
        </authorList>
    </citation>
    <scope>NUCLEOTIDE SEQUENCE [LARGE SCALE GENOMIC DNA]</scope>
    <source>
        <strain evidence="3">PL7HG1</strain>
    </source>
</reference>
<accession>A0A5P6PEK0</accession>
<dbReference type="OrthoDB" id="8225914at2"/>
<evidence type="ECO:0000313" key="2">
    <source>
        <dbReference type="EMBL" id="QFI76314.1"/>
    </source>
</evidence>
<proteinExistence type="predicted"/>
<evidence type="ECO:0000256" key="1">
    <source>
        <dbReference type="SAM" id="Phobius"/>
    </source>
</evidence>
<keyword evidence="1" id="KW-1133">Transmembrane helix</keyword>
<dbReference type="Proteomes" id="UP000325641">
    <property type="component" value="Chromosome"/>
</dbReference>
<evidence type="ECO:0000313" key="3">
    <source>
        <dbReference type="Proteomes" id="UP000325641"/>
    </source>
</evidence>
<organism evidence="2 3">
    <name type="scientific">Bradyrhizobium betae</name>
    <dbReference type="NCBI Taxonomy" id="244734"/>
    <lineage>
        <taxon>Bacteria</taxon>
        <taxon>Pseudomonadati</taxon>
        <taxon>Pseudomonadota</taxon>
        <taxon>Alphaproteobacteria</taxon>
        <taxon>Hyphomicrobiales</taxon>
        <taxon>Nitrobacteraceae</taxon>
        <taxon>Bradyrhizobium</taxon>
    </lineage>
</organism>
<name>A0A5P6PEK0_9BRAD</name>
<dbReference type="KEGG" id="bbet:F8237_30310"/>
<feature type="transmembrane region" description="Helical" evidence="1">
    <location>
        <begin position="115"/>
        <end position="138"/>
    </location>
</feature>
<keyword evidence="1" id="KW-0472">Membrane</keyword>
<dbReference type="AlphaFoldDB" id="A0A5P6PEK0"/>
<feature type="transmembrane region" description="Helical" evidence="1">
    <location>
        <begin position="77"/>
        <end position="95"/>
    </location>
</feature>
<protein>
    <submittedName>
        <fullName evidence="2">Uncharacterized protein</fullName>
    </submittedName>
</protein>
<sequence>MGRTGRFFCFSVSAQHILVIPGSRCARPGMTAEGGAPFFEPIHRSARPSHVLSGRFDMAGAMTVDGGMVRIDRPMPWVGRLLALPLLAASGYLLWNVALGLRQDFSGFGRLADDLVPVLVFTGLGLLVGIPGLILLTFRTFVVLNETLRQIVITRQFGPLNLRKHRDLANYHFISITEDYDPELTAYDVNLCGDKGTEPITLMSFTRREEADELASQIARVLKLPARDYVGTEPDAD</sequence>